<dbReference type="PANTHER" id="PTHR45841:SF1">
    <property type="entry name" value="MRNA TURNOVER PROTEIN 4 HOMOLOG"/>
    <property type="match status" value="1"/>
</dbReference>
<evidence type="ECO:0000256" key="1">
    <source>
        <dbReference type="ARBA" id="ARBA00004046"/>
    </source>
</evidence>
<dbReference type="GO" id="GO:0003723">
    <property type="term" value="F:RNA binding"/>
    <property type="evidence" value="ECO:0007669"/>
    <property type="project" value="TreeGrafter"/>
</dbReference>
<dbReference type="InterPro" id="IPR040637">
    <property type="entry name" value="Ribosomal_uL10-like_insert"/>
</dbReference>
<dbReference type="FunFam" id="3.30.70.1730:FF:000005">
    <property type="entry name" value="Ribosome assembly factor mrt4"/>
    <property type="match status" value="1"/>
</dbReference>
<dbReference type="SUPFAM" id="SSF160369">
    <property type="entry name" value="Ribosomal protein L10-like"/>
    <property type="match status" value="1"/>
</dbReference>
<reference evidence="8" key="1">
    <citation type="submission" date="2020-10" db="EMBL/GenBank/DDBJ databases">
        <authorList>
            <person name="Kikuchi T."/>
        </authorList>
    </citation>
    <scope>NUCLEOTIDE SEQUENCE</scope>
    <source>
        <strain evidence="8">NKZ352</strain>
    </source>
</reference>
<dbReference type="GO" id="GO:0005730">
    <property type="term" value="C:nucleolus"/>
    <property type="evidence" value="ECO:0007669"/>
    <property type="project" value="UniProtKB-SubCell"/>
</dbReference>
<accession>A0A8S1H3W3</accession>
<evidence type="ECO:0000256" key="5">
    <source>
        <dbReference type="ARBA" id="ARBA00023242"/>
    </source>
</evidence>
<dbReference type="Pfam" id="PF00466">
    <property type="entry name" value="Ribosomal_L10"/>
    <property type="match status" value="1"/>
</dbReference>
<dbReference type="Gene3D" id="3.30.70.1730">
    <property type="match status" value="1"/>
</dbReference>
<keyword evidence="9" id="KW-1185">Reference proteome</keyword>
<evidence type="ECO:0000256" key="6">
    <source>
        <dbReference type="RuleBase" id="RU364039"/>
    </source>
</evidence>
<dbReference type="OrthoDB" id="10262308at2759"/>
<evidence type="ECO:0000313" key="8">
    <source>
        <dbReference type="EMBL" id="CAD6190111.1"/>
    </source>
</evidence>
<comment type="subcellular location">
    <subcellularLocation>
        <location evidence="6">Cytoplasm</location>
    </subcellularLocation>
    <subcellularLocation>
        <location evidence="6">Nucleus</location>
        <location evidence="6">Nucleolus</location>
    </subcellularLocation>
</comment>
<dbReference type="Proteomes" id="UP000835052">
    <property type="component" value="Unassembled WGS sequence"/>
</dbReference>
<dbReference type="InterPro" id="IPR051742">
    <property type="entry name" value="Ribosome_Assembly_uL10"/>
</dbReference>
<dbReference type="Gene3D" id="3.90.105.20">
    <property type="match status" value="1"/>
</dbReference>
<comment type="similarity">
    <text evidence="2 6">Belongs to the universal ribosomal protein uL10 family.</text>
</comment>
<gene>
    <name evidence="8" type="ORF">CAUJ_LOCUS6030</name>
</gene>
<dbReference type="GO" id="GO:0005737">
    <property type="term" value="C:cytoplasm"/>
    <property type="evidence" value="ECO:0007669"/>
    <property type="project" value="UniProtKB-SubCell"/>
</dbReference>
<comment type="subunit">
    <text evidence="3 6">Associates with the pre-60S ribosomal particle.</text>
</comment>
<dbReference type="FunFam" id="3.90.105.20:FF:000003">
    <property type="entry name" value="Ribosome assembly factor mrt4"/>
    <property type="match status" value="1"/>
</dbReference>
<dbReference type="InterPro" id="IPR043141">
    <property type="entry name" value="Ribosomal_uL10-like_sf"/>
</dbReference>
<evidence type="ECO:0000259" key="7">
    <source>
        <dbReference type="Pfam" id="PF17777"/>
    </source>
</evidence>
<organism evidence="8 9">
    <name type="scientific">Caenorhabditis auriculariae</name>
    <dbReference type="NCBI Taxonomy" id="2777116"/>
    <lineage>
        <taxon>Eukaryota</taxon>
        <taxon>Metazoa</taxon>
        <taxon>Ecdysozoa</taxon>
        <taxon>Nematoda</taxon>
        <taxon>Chromadorea</taxon>
        <taxon>Rhabditida</taxon>
        <taxon>Rhabditina</taxon>
        <taxon>Rhabditomorpha</taxon>
        <taxon>Rhabditoidea</taxon>
        <taxon>Rhabditidae</taxon>
        <taxon>Peloderinae</taxon>
        <taxon>Caenorhabditis</taxon>
    </lineage>
</organism>
<evidence type="ECO:0000256" key="4">
    <source>
        <dbReference type="ARBA" id="ARBA00022490"/>
    </source>
</evidence>
<dbReference type="InterPro" id="IPR033867">
    <property type="entry name" value="Mrt4"/>
</dbReference>
<evidence type="ECO:0000256" key="2">
    <source>
        <dbReference type="ARBA" id="ARBA00008889"/>
    </source>
</evidence>
<dbReference type="GO" id="GO:0000027">
    <property type="term" value="P:ribosomal large subunit assembly"/>
    <property type="evidence" value="ECO:0007669"/>
    <property type="project" value="InterPro"/>
</dbReference>
<dbReference type="GO" id="GO:0006364">
    <property type="term" value="P:rRNA processing"/>
    <property type="evidence" value="ECO:0007669"/>
    <property type="project" value="TreeGrafter"/>
</dbReference>
<dbReference type="EMBL" id="CAJGYM010000014">
    <property type="protein sequence ID" value="CAD6190111.1"/>
    <property type="molecule type" value="Genomic_DNA"/>
</dbReference>
<proteinExistence type="inferred from homology"/>
<keyword evidence="6" id="KW-0690">Ribosome biogenesis</keyword>
<comment type="function">
    <text evidence="1 6">Component of the ribosome assembly machinery. Nuclear paralog of the ribosomal protein P0, it binds pre-60S subunits at an early stage of assembly in the nucleolus, and is replaced by P0 in cytoplasmic pre-60S subunits and mature 80S ribosomes.</text>
</comment>
<name>A0A8S1H3W3_9PELO</name>
<protein>
    <recommendedName>
        <fullName evidence="6">Ribosome assembly factor mrt4</fullName>
    </recommendedName>
</protein>
<evidence type="ECO:0000256" key="3">
    <source>
        <dbReference type="ARBA" id="ARBA00011117"/>
    </source>
</evidence>
<sequence>MVKSKRDKDVSLTKVKKKTKEGKVQMVAEVRKCVDHYKNLFIFTIANMRSNRFIDVRQKYKETSRFFFGKNNVLAVALGKHKSDEYANDLHRVSSSLKGQCGLMFTNLTKATVLKEVAKASEEDFARVGDTAKETIVLPEGHLEQFSFSMEPQLRKLGMPTKLDKGIVALYQDFEVCKEGEPLTADQAKILKLLDIKMSQFKLIFKGHWESKKGFSELDTTA</sequence>
<keyword evidence="5 6" id="KW-0539">Nucleus</keyword>
<dbReference type="GO" id="GO:0000956">
    <property type="term" value="P:nuclear-transcribed mRNA catabolic process"/>
    <property type="evidence" value="ECO:0007669"/>
    <property type="project" value="TreeGrafter"/>
</dbReference>
<dbReference type="PANTHER" id="PTHR45841">
    <property type="entry name" value="MRNA TURNOVER PROTEIN 4 MRTO4"/>
    <property type="match status" value="1"/>
</dbReference>
<dbReference type="Pfam" id="PF17777">
    <property type="entry name" value="RL10P_insert"/>
    <property type="match status" value="1"/>
</dbReference>
<keyword evidence="4 6" id="KW-0963">Cytoplasm</keyword>
<dbReference type="CDD" id="cd05796">
    <property type="entry name" value="Ribosomal_P0_like"/>
    <property type="match status" value="1"/>
</dbReference>
<feature type="domain" description="Large ribosomal subunit protein uL10-like insertion" evidence="7">
    <location>
        <begin position="126"/>
        <end position="196"/>
    </location>
</feature>
<comment type="caution">
    <text evidence="8">The sequence shown here is derived from an EMBL/GenBank/DDBJ whole genome shotgun (WGS) entry which is preliminary data.</text>
</comment>
<dbReference type="InterPro" id="IPR001790">
    <property type="entry name" value="Ribosomal_uL10"/>
</dbReference>
<dbReference type="InterPro" id="IPR043164">
    <property type="entry name" value="Ribosomal_uL10-like_insert_sf"/>
</dbReference>
<dbReference type="GO" id="GO:0030687">
    <property type="term" value="C:preribosome, large subunit precursor"/>
    <property type="evidence" value="ECO:0007669"/>
    <property type="project" value="TreeGrafter"/>
</dbReference>
<evidence type="ECO:0000313" key="9">
    <source>
        <dbReference type="Proteomes" id="UP000835052"/>
    </source>
</evidence>
<dbReference type="AlphaFoldDB" id="A0A8S1H3W3"/>